<proteinExistence type="predicted"/>
<feature type="domain" description="NADP-dependent oxidoreductase" evidence="2">
    <location>
        <begin position="28"/>
        <end position="328"/>
    </location>
</feature>
<dbReference type="EMBL" id="KN823045">
    <property type="protein sequence ID" value="KIO25255.1"/>
    <property type="molecule type" value="Genomic_DNA"/>
</dbReference>
<dbReference type="PANTHER" id="PTHR43625">
    <property type="entry name" value="AFLATOXIN B1 ALDEHYDE REDUCTASE"/>
    <property type="match status" value="1"/>
</dbReference>
<dbReference type="OrthoDB" id="37537at2759"/>
<dbReference type="GO" id="GO:0016491">
    <property type="term" value="F:oxidoreductase activity"/>
    <property type="evidence" value="ECO:0007669"/>
    <property type="project" value="UniProtKB-KW"/>
</dbReference>
<evidence type="ECO:0000256" key="1">
    <source>
        <dbReference type="ARBA" id="ARBA00023002"/>
    </source>
</evidence>
<dbReference type="Proteomes" id="UP000054248">
    <property type="component" value="Unassembled WGS sequence"/>
</dbReference>
<protein>
    <recommendedName>
        <fullName evidence="2">NADP-dependent oxidoreductase domain-containing protein</fullName>
    </recommendedName>
</protein>
<dbReference type="SUPFAM" id="SSF51430">
    <property type="entry name" value="NAD(P)-linked oxidoreductase"/>
    <property type="match status" value="1"/>
</dbReference>
<keyword evidence="1" id="KW-0560">Oxidoreductase</keyword>
<dbReference type="CDD" id="cd19077">
    <property type="entry name" value="AKR_AKR8A1-2"/>
    <property type="match status" value="1"/>
</dbReference>
<dbReference type="PANTHER" id="PTHR43625:SF78">
    <property type="entry name" value="PYRIDOXAL REDUCTASE-RELATED"/>
    <property type="match status" value="1"/>
</dbReference>
<name>A0A0C3Q6Z5_9AGAM</name>
<evidence type="ECO:0000313" key="3">
    <source>
        <dbReference type="EMBL" id="KIO25255.1"/>
    </source>
</evidence>
<reference evidence="3 4" key="1">
    <citation type="submission" date="2014-04" db="EMBL/GenBank/DDBJ databases">
        <authorList>
            <consortium name="DOE Joint Genome Institute"/>
            <person name="Kuo A."/>
            <person name="Girlanda M."/>
            <person name="Perotto S."/>
            <person name="Kohler A."/>
            <person name="Nagy L.G."/>
            <person name="Floudas D."/>
            <person name="Copeland A."/>
            <person name="Barry K.W."/>
            <person name="Cichocki N."/>
            <person name="Veneault-Fourrey C."/>
            <person name="LaButti K."/>
            <person name="Lindquist E.A."/>
            <person name="Lipzen A."/>
            <person name="Lundell T."/>
            <person name="Morin E."/>
            <person name="Murat C."/>
            <person name="Sun H."/>
            <person name="Tunlid A."/>
            <person name="Henrissat B."/>
            <person name="Grigoriev I.V."/>
            <person name="Hibbett D.S."/>
            <person name="Martin F."/>
            <person name="Nordberg H.P."/>
            <person name="Cantor M.N."/>
            <person name="Hua S.X."/>
        </authorList>
    </citation>
    <scope>NUCLEOTIDE SEQUENCE [LARGE SCALE GENOMIC DNA]</scope>
    <source>
        <strain evidence="3 4">MUT 4182</strain>
    </source>
</reference>
<dbReference type="AlphaFoldDB" id="A0A0C3Q6Z5"/>
<evidence type="ECO:0000313" key="4">
    <source>
        <dbReference type="Proteomes" id="UP000054248"/>
    </source>
</evidence>
<dbReference type="InterPro" id="IPR023210">
    <property type="entry name" value="NADP_OxRdtase_dom"/>
</dbReference>
<sequence length="350" mass="38162">MASSIPTQYFSGVYLGGTASKINIHRTGLGLMMLTWTVNPVSDEQAFAAIKAAVDLVPEGEKLFLNSAEFYGGQDHFTANLELLARFFATYPEFAEKVFLSVKGGTGVNAVQVVDGSAQNLRRSVDAINQALGGKKRMDLFECARVDQKVPIEQVMQSLKGLVAEGKFDHIGVSEISAATLKRAASVAELAAVEIEVSPWSYEEETQKVLATAADLKIPIIAYSPLGRGFLTGEINHDTLAENDIRRRLSRFKQEAMEHNQKIVDALAAVAGNKGITLAQLSLAWVSNLGPHIVPIPGSSKVHRIQENFAASTIKLTEDEVNSIKEVIKNIGVQGGRYFDFSKEMEHRWG</sequence>
<keyword evidence="4" id="KW-1185">Reference proteome</keyword>
<gene>
    <name evidence="3" type="ORF">M407DRAFT_210759</name>
</gene>
<dbReference type="InterPro" id="IPR050791">
    <property type="entry name" value="Aldo-Keto_reductase"/>
</dbReference>
<dbReference type="GO" id="GO:0005737">
    <property type="term" value="C:cytoplasm"/>
    <property type="evidence" value="ECO:0007669"/>
    <property type="project" value="TreeGrafter"/>
</dbReference>
<evidence type="ECO:0000259" key="2">
    <source>
        <dbReference type="Pfam" id="PF00248"/>
    </source>
</evidence>
<dbReference type="Pfam" id="PF00248">
    <property type="entry name" value="Aldo_ket_red"/>
    <property type="match status" value="1"/>
</dbReference>
<dbReference type="STRING" id="1051891.A0A0C3Q6Z5"/>
<dbReference type="HOGENOM" id="CLU_023205_2_1_1"/>
<accession>A0A0C3Q6Z5</accession>
<dbReference type="Gene3D" id="3.20.20.100">
    <property type="entry name" value="NADP-dependent oxidoreductase domain"/>
    <property type="match status" value="1"/>
</dbReference>
<reference evidence="4" key="2">
    <citation type="submission" date="2015-01" db="EMBL/GenBank/DDBJ databases">
        <title>Evolutionary Origins and Diversification of the Mycorrhizal Mutualists.</title>
        <authorList>
            <consortium name="DOE Joint Genome Institute"/>
            <consortium name="Mycorrhizal Genomics Consortium"/>
            <person name="Kohler A."/>
            <person name="Kuo A."/>
            <person name="Nagy L.G."/>
            <person name="Floudas D."/>
            <person name="Copeland A."/>
            <person name="Barry K.W."/>
            <person name="Cichocki N."/>
            <person name="Veneault-Fourrey C."/>
            <person name="LaButti K."/>
            <person name="Lindquist E.A."/>
            <person name="Lipzen A."/>
            <person name="Lundell T."/>
            <person name="Morin E."/>
            <person name="Murat C."/>
            <person name="Riley R."/>
            <person name="Ohm R."/>
            <person name="Sun H."/>
            <person name="Tunlid A."/>
            <person name="Henrissat B."/>
            <person name="Grigoriev I.V."/>
            <person name="Hibbett D.S."/>
            <person name="Martin F."/>
        </authorList>
    </citation>
    <scope>NUCLEOTIDE SEQUENCE [LARGE SCALE GENOMIC DNA]</scope>
    <source>
        <strain evidence="4">MUT 4182</strain>
    </source>
</reference>
<dbReference type="InterPro" id="IPR036812">
    <property type="entry name" value="NAD(P)_OxRdtase_dom_sf"/>
</dbReference>
<organism evidence="3 4">
    <name type="scientific">Tulasnella calospora MUT 4182</name>
    <dbReference type="NCBI Taxonomy" id="1051891"/>
    <lineage>
        <taxon>Eukaryota</taxon>
        <taxon>Fungi</taxon>
        <taxon>Dikarya</taxon>
        <taxon>Basidiomycota</taxon>
        <taxon>Agaricomycotina</taxon>
        <taxon>Agaricomycetes</taxon>
        <taxon>Cantharellales</taxon>
        <taxon>Tulasnellaceae</taxon>
        <taxon>Tulasnella</taxon>
    </lineage>
</organism>